<proteinExistence type="predicted"/>
<reference evidence="1 2" key="2">
    <citation type="submission" date="2020-06" db="EMBL/GenBank/DDBJ databases">
        <title>Halomonas songnenensis sp. nov., a moderately halophilic bacterium isolated from saline and alkaline soils.</title>
        <authorList>
            <person name="Jiang J."/>
            <person name="Pan Y."/>
        </authorList>
    </citation>
    <scope>NUCLEOTIDE SEQUENCE [LARGE SCALE GENOMIC DNA]</scope>
    <source>
        <strain evidence="1 2">TBZ9</strain>
    </source>
</reference>
<evidence type="ECO:0000313" key="2">
    <source>
        <dbReference type="Proteomes" id="UP000588806"/>
    </source>
</evidence>
<dbReference type="Proteomes" id="UP000588806">
    <property type="component" value="Unassembled WGS sequence"/>
</dbReference>
<organism evidence="1 2">
    <name type="scientific">Vreelandella azerica</name>
    <dbReference type="NCBI Taxonomy" id="2732867"/>
    <lineage>
        <taxon>Bacteria</taxon>
        <taxon>Pseudomonadati</taxon>
        <taxon>Pseudomonadota</taxon>
        <taxon>Gammaproteobacteria</taxon>
        <taxon>Oceanospirillales</taxon>
        <taxon>Halomonadaceae</taxon>
        <taxon>Vreelandella</taxon>
    </lineage>
</organism>
<dbReference type="EMBL" id="JABFHI010000001">
    <property type="protein sequence ID" value="NOG30669.1"/>
    <property type="molecule type" value="Genomic_DNA"/>
</dbReference>
<sequence length="986" mass="107179">MALATFTALGLVALWLGGTYWLLNSQWLPERLSQLEGIDIQWEQGRSRHPGRWEVEGLIITREDEALNLQIQAERASLTLSLLALLRGELQIIALDADGIRRLRIGDQAIQGDGRFSLRDTTLNRDTLAIPQARLQLENGQIIRNKDNAVLARDIVIDANTQLDAITLTTTQGELNPEVIAALSANIQLSAHADAWDVFMPYLAPLPWLAVDGRGELNATLDIVNGYLQADSQLTLAAPALGVRIDEAALRRQDDTRWIRPDAQPPSHQARGDGIITLKVPDTNTLTLEAALKGVSINEAPRDTDSSDFPLSAPYVDSATLTFATAVDNTRLDQVSVPEQAQLAFNGQVTRLDMLERPLNNALEELLDDDGLTLSGNGLISASGLFSVDQLQSAQLEVTANALQATALDVTTGGQGRLTAQLADADTLNARLILSDANLTHQARPLLQGAELTFDLDSPIDPERARQDARATLSFAEARLPDIAALQAYLAPYLPSPAPLTLVSGQAQSQGSFNLTPQRLDGSASLSGSAWVTDWQSATQNHRMTSQMQLDLQVNDAQLDGSRLDIGGTRLRWLLANAAQQPSLESLLVLREGRFYQTEDAPSGRFALEGSVQQLGFLNTFLPDAHGLSLSGGGQLVAEGEFADDRLIAPSRLRVDASPLEVQFLDYQANGRGELTAQLSGPEDAQLTLSIPSFRLKGQGDSRASLEGRHLALTTTTQAVSRLMESQDPRHVTTRISLPIISVPDLSRYNSYLPDGAGIALHGGEASLNSEMVLKGLDGMGDISLRAFGAELTLLDQRLKGDLTLNFKLTEGDLEQMRFSADDSFLRLENVRRLSGDGHQDAGWWAELGLEDATLVWQTPLTLEADVDLSLRDSGLLARLFLARARDNDWLGRLLSVRDIQGRTHLSLARQQLALSGLTLSGGPLTLLAELTLADSTANGALYAQLGQLGLGIELIDREPTLKVLQPQRWFEQWRQTHQAAQSLSR</sequence>
<accession>A0A7Y3TV93</accession>
<protein>
    <submittedName>
        <fullName evidence="1">Uncharacterized protein</fullName>
    </submittedName>
</protein>
<comment type="caution">
    <text evidence="1">The sequence shown here is derived from an EMBL/GenBank/DDBJ whole genome shotgun (WGS) entry which is preliminary data.</text>
</comment>
<keyword evidence="2" id="KW-1185">Reference proteome</keyword>
<name>A0A7Y3TV93_9GAMM</name>
<gene>
    <name evidence="1" type="ORF">HLB35_00775</name>
</gene>
<evidence type="ECO:0000313" key="1">
    <source>
        <dbReference type="EMBL" id="NOG30669.1"/>
    </source>
</evidence>
<reference evidence="1 2" key="1">
    <citation type="submission" date="2020-05" db="EMBL/GenBank/DDBJ databases">
        <authorList>
            <person name="Ruan W."/>
            <person name="Jeon C.O."/>
            <person name="Chun B.H."/>
        </authorList>
    </citation>
    <scope>NUCLEOTIDE SEQUENCE [LARGE SCALE GENOMIC DNA]</scope>
    <source>
        <strain evidence="1 2">TBZ9</strain>
    </source>
</reference>
<dbReference type="AlphaFoldDB" id="A0A7Y3TV93"/>